<evidence type="ECO:0000313" key="1">
    <source>
        <dbReference type="EMBL" id="MDK2126011.1"/>
    </source>
</evidence>
<dbReference type="Pfam" id="PF13665">
    <property type="entry name" value="Tox-PAAR-like"/>
    <property type="match status" value="1"/>
</dbReference>
<dbReference type="Proteomes" id="UP001172778">
    <property type="component" value="Unassembled WGS sequence"/>
</dbReference>
<keyword evidence="2" id="KW-1185">Reference proteome</keyword>
<accession>A0ABT7E138</accession>
<reference evidence="1" key="1">
    <citation type="submission" date="2023-03" db="EMBL/GenBank/DDBJ databases">
        <title>Chitinimonas shenzhenensis gen. nov., sp. nov., a novel member of family Burkholderiaceae isolated from activated sludge collected in Shen Zhen, China.</title>
        <authorList>
            <person name="Wang X."/>
        </authorList>
    </citation>
    <scope>NUCLEOTIDE SEQUENCE</scope>
    <source>
        <strain evidence="1">DQS-5</strain>
    </source>
</reference>
<dbReference type="Pfam" id="PF26363">
    <property type="entry name" value="Phospholipase-like"/>
    <property type="match status" value="1"/>
</dbReference>
<proteinExistence type="predicted"/>
<dbReference type="SUPFAM" id="SSF53474">
    <property type="entry name" value="alpha/beta-Hydrolases"/>
    <property type="match status" value="1"/>
</dbReference>
<protein>
    <submittedName>
        <fullName evidence="1">DUF4150 domain-containing protein</fullName>
    </submittedName>
</protein>
<sequence length="442" mass="46836">MAENYVSRKDGMWRVMCIAPDVCLTPVGSSVVPIPYQVTSQLSGSTSVTRRVFVNGKPAVVYDASKVPQTIGDMAGSQRGIVSGTVGADTWPLLRSFNVRAEDRYINRHDDLYYMNGRYNGNVGGKSKAERWQCRKQQIEQGKKQVGEMPPGPERDKLANATERFERNNTAVEKARLAQDVYDPKKGPPEGWNNISNDKEALAKYGLKPQDLEKSGSNFRAQVYEPDPKVFGNDMKPTVSFKGTDFNKGEDWSNNLAQGVNAESSYYNNAVKIGNKLKLSGADADITGHSLGGGLASSASRASGLPATTFNSAGLHPATVNRYGGTSVTPKTENVKAYQVAGEILTGVQEQGIGGTLLTAGIGGLIGVATGGSAIVGALIGAGAKVLLSALMPDAIGKKYPIPGQGANPVARHGMDQVIDGIEKQKQEDQAILAGATGVQCG</sequence>
<organism evidence="1 2">
    <name type="scientific">Parachitinimonas caeni</name>
    <dbReference type="NCBI Taxonomy" id="3031301"/>
    <lineage>
        <taxon>Bacteria</taxon>
        <taxon>Pseudomonadati</taxon>
        <taxon>Pseudomonadota</taxon>
        <taxon>Betaproteobacteria</taxon>
        <taxon>Neisseriales</taxon>
        <taxon>Chitinibacteraceae</taxon>
        <taxon>Parachitinimonas</taxon>
    </lineage>
</organism>
<dbReference type="Gene3D" id="3.40.50.1820">
    <property type="entry name" value="alpha/beta hydrolase"/>
    <property type="match status" value="1"/>
</dbReference>
<gene>
    <name evidence="1" type="ORF">PZA18_18365</name>
</gene>
<name>A0ABT7E138_9NEIS</name>
<evidence type="ECO:0000313" key="2">
    <source>
        <dbReference type="Proteomes" id="UP001172778"/>
    </source>
</evidence>
<dbReference type="InterPro" id="IPR029058">
    <property type="entry name" value="AB_hydrolase_fold"/>
</dbReference>
<dbReference type="RefSeq" id="WP_284102326.1">
    <property type="nucleotide sequence ID" value="NZ_JARRAF010000029.1"/>
</dbReference>
<comment type="caution">
    <text evidence="1">The sequence shown here is derived from an EMBL/GenBank/DDBJ whole genome shotgun (WGS) entry which is preliminary data.</text>
</comment>
<dbReference type="EMBL" id="JARRAF010000029">
    <property type="protein sequence ID" value="MDK2126011.1"/>
    <property type="molecule type" value="Genomic_DNA"/>
</dbReference>